<evidence type="ECO:0000256" key="1">
    <source>
        <dbReference type="SAM" id="Phobius"/>
    </source>
</evidence>
<keyword evidence="1" id="KW-0812">Transmembrane</keyword>
<feature type="transmembrane region" description="Helical" evidence="1">
    <location>
        <begin position="15"/>
        <end position="37"/>
    </location>
</feature>
<keyword evidence="3" id="KW-1185">Reference proteome</keyword>
<name>A0A0C3J9F2_PISTI</name>
<evidence type="ECO:0000313" key="3">
    <source>
        <dbReference type="Proteomes" id="UP000054217"/>
    </source>
</evidence>
<dbReference type="AlphaFoldDB" id="A0A0C3J9F2"/>
<sequence length="152" mass="16883">MVLFHIPHSFIAHMFYSWFVTVFPTLALVPVLLLISLQVQSIKHDNHSISIPTLSRSSQPSIMALAEHGIGCVIVFECLFFQLQAKDGANAKKDLQQDLTEIVKKYQKSGVQNAVIAHIAAAFQQHGESVDDLCPMLVGIAQENQMSKKILK</sequence>
<reference evidence="3" key="2">
    <citation type="submission" date="2015-01" db="EMBL/GenBank/DDBJ databases">
        <title>Evolutionary Origins and Diversification of the Mycorrhizal Mutualists.</title>
        <authorList>
            <consortium name="DOE Joint Genome Institute"/>
            <consortium name="Mycorrhizal Genomics Consortium"/>
            <person name="Kohler A."/>
            <person name="Kuo A."/>
            <person name="Nagy L.G."/>
            <person name="Floudas D."/>
            <person name="Copeland A."/>
            <person name="Barry K.W."/>
            <person name="Cichocki N."/>
            <person name="Veneault-Fourrey C."/>
            <person name="LaButti K."/>
            <person name="Lindquist E.A."/>
            <person name="Lipzen A."/>
            <person name="Lundell T."/>
            <person name="Morin E."/>
            <person name="Murat C."/>
            <person name="Riley R."/>
            <person name="Ohm R."/>
            <person name="Sun H."/>
            <person name="Tunlid A."/>
            <person name="Henrissat B."/>
            <person name="Grigoriev I.V."/>
            <person name="Hibbett D.S."/>
            <person name="Martin F."/>
        </authorList>
    </citation>
    <scope>NUCLEOTIDE SEQUENCE [LARGE SCALE GENOMIC DNA]</scope>
    <source>
        <strain evidence="3">Marx 270</strain>
    </source>
</reference>
<proteinExistence type="predicted"/>
<gene>
    <name evidence="2" type="ORF">M404DRAFT_513669</name>
</gene>
<accession>A0A0C3J9F2</accession>
<dbReference type="HOGENOM" id="CLU_144955_0_0_1"/>
<evidence type="ECO:0000313" key="2">
    <source>
        <dbReference type="EMBL" id="KIO05673.1"/>
    </source>
</evidence>
<dbReference type="EMBL" id="KN831966">
    <property type="protein sequence ID" value="KIO05673.1"/>
    <property type="molecule type" value="Genomic_DNA"/>
</dbReference>
<protein>
    <submittedName>
        <fullName evidence="2">Uncharacterized protein</fullName>
    </submittedName>
</protein>
<dbReference type="InParanoid" id="A0A0C3J9F2"/>
<dbReference type="OrthoDB" id="2685842at2759"/>
<keyword evidence="1" id="KW-1133">Transmembrane helix</keyword>
<dbReference type="Proteomes" id="UP000054217">
    <property type="component" value="Unassembled WGS sequence"/>
</dbReference>
<reference evidence="2 3" key="1">
    <citation type="submission" date="2014-04" db="EMBL/GenBank/DDBJ databases">
        <authorList>
            <consortium name="DOE Joint Genome Institute"/>
            <person name="Kuo A."/>
            <person name="Kohler A."/>
            <person name="Costa M.D."/>
            <person name="Nagy L.G."/>
            <person name="Floudas D."/>
            <person name="Copeland A."/>
            <person name="Barry K.W."/>
            <person name="Cichocki N."/>
            <person name="Veneault-Fourrey C."/>
            <person name="LaButti K."/>
            <person name="Lindquist E.A."/>
            <person name="Lipzen A."/>
            <person name="Lundell T."/>
            <person name="Morin E."/>
            <person name="Murat C."/>
            <person name="Sun H."/>
            <person name="Tunlid A."/>
            <person name="Henrissat B."/>
            <person name="Grigoriev I.V."/>
            <person name="Hibbett D.S."/>
            <person name="Martin F."/>
            <person name="Nordberg H.P."/>
            <person name="Cantor M.N."/>
            <person name="Hua S.X."/>
        </authorList>
    </citation>
    <scope>NUCLEOTIDE SEQUENCE [LARGE SCALE GENOMIC DNA]</scope>
    <source>
        <strain evidence="2 3">Marx 270</strain>
    </source>
</reference>
<keyword evidence="1" id="KW-0472">Membrane</keyword>
<organism evidence="2 3">
    <name type="scientific">Pisolithus tinctorius Marx 270</name>
    <dbReference type="NCBI Taxonomy" id="870435"/>
    <lineage>
        <taxon>Eukaryota</taxon>
        <taxon>Fungi</taxon>
        <taxon>Dikarya</taxon>
        <taxon>Basidiomycota</taxon>
        <taxon>Agaricomycotina</taxon>
        <taxon>Agaricomycetes</taxon>
        <taxon>Agaricomycetidae</taxon>
        <taxon>Boletales</taxon>
        <taxon>Sclerodermatineae</taxon>
        <taxon>Pisolithaceae</taxon>
        <taxon>Pisolithus</taxon>
    </lineage>
</organism>